<dbReference type="GO" id="GO:0003735">
    <property type="term" value="F:structural constituent of ribosome"/>
    <property type="evidence" value="ECO:0007669"/>
    <property type="project" value="InterPro"/>
</dbReference>
<evidence type="ECO:0000256" key="1">
    <source>
        <dbReference type="ARBA" id="ARBA00008760"/>
    </source>
</evidence>
<dbReference type="Proteomes" id="UP000606991">
    <property type="component" value="Unassembled WGS sequence"/>
</dbReference>
<comment type="similarity">
    <text evidence="1 5">Belongs to the bacterial ribosomal protein bL28 family.</text>
</comment>
<reference evidence="6 9" key="3">
    <citation type="submission" date="2020-10" db="EMBL/GenBank/DDBJ databases">
        <title>Ca. Dormibacterota MAGs.</title>
        <authorList>
            <person name="Montgomery K."/>
        </authorList>
    </citation>
    <scope>NUCLEOTIDE SEQUENCE [LARGE SCALE GENOMIC DNA]</scope>
    <source>
        <strain evidence="6">SC8812_S17_18</strain>
    </source>
</reference>
<dbReference type="Pfam" id="PF00830">
    <property type="entry name" value="Ribosomal_L28"/>
    <property type="match status" value="1"/>
</dbReference>
<accession>A0A2W5ZID0</accession>
<dbReference type="SUPFAM" id="SSF143800">
    <property type="entry name" value="L28p-like"/>
    <property type="match status" value="1"/>
</dbReference>
<evidence type="ECO:0000313" key="9">
    <source>
        <dbReference type="Proteomes" id="UP000606991"/>
    </source>
</evidence>
<dbReference type="AlphaFoldDB" id="A0A2W5ZID0"/>
<dbReference type="InterPro" id="IPR050096">
    <property type="entry name" value="Bacterial_rp_bL28"/>
</dbReference>
<dbReference type="InterPro" id="IPR001383">
    <property type="entry name" value="Ribosomal_bL28_bact-type"/>
</dbReference>
<evidence type="ECO:0000256" key="4">
    <source>
        <dbReference type="ARBA" id="ARBA00035174"/>
    </source>
</evidence>
<dbReference type="PANTHER" id="PTHR39080:SF1">
    <property type="entry name" value="LARGE RIBOSOMAL SUBUNIT PROTEIN BL28A"/>
    <property type="match status" value="1"/>
</dbReference>
<organism evidence="7 8">
    <name type="scientific">Candidatus Aeolococcus gillhamiae</name>
    <dbReference type="NCBI Taxonomy" id="3127015"/>
    <lineage>
        <taxon>Bacteria</taxon>
        <taxon>Bacillati</taxon>
        <taxon>Candidatus Dormiibacterota</taxon>
        <taxon>Candidatus Dormibacteria</taxon>
        <taxon>Candidatus Aeolococcales</taxon>
        <taxon>Candidatus Aeolococcaceae</taxon>
        <taxon>Candidatus Aeolococcus</taxon>
    </lineage>
</organism>
<gene>
    <name evidence="5 7" type="primary">rpmB</name>
    <name evidence="7" type="ORF">DLM65_03100</name>
    <name evidence="6" type="ORF">JF886_13110</name>
</gene>
<dbReference type="InterPro" id="IPR037147">
    <property type="entry name" value="Ribosomal_bL28_sf"/>
</dbReference>
<evidence type="ECO:0000256" key="5">
    <source>
        <dbReference type="HAMAP-Rule" id="MF_00373"/>
    </source>
</evidence>
<protein>
    <recommendedName>
        <fullName evidence="4 5">Large ribosomal subunit protein bL28</fullName>
    </recommendedName>
</protein>
<dbReference type="RefSeq" id="WP_337313231.1">
    <property type="nucleotide sequence ID" value="NZ_JAEKNS010000132.1"/>
</dbReference>
<evidence type="ECO:0000256" key="3">
    <source>
        <dbReference type="ARBA" id="ARBA00023274"/>
    </source>
</evidence>
<dbReference type="Proteomes" id="UP000248724">
    <property type="component" value="Unassembled WGS sequence"/>
</dbReference>
<evidence type="ECO:0000313" key="7">
    <source>
        <dbReference type="EMBL" id="PZR82795.1"/>
    </source>
</evidence>
<dbReference type="EMBL" id="JAEKNS010000132">
    <property type="protein sequence ID" value="MBJ7595772.1"/>
    <property type="molecule type" value="Genomic_DNA"/>
</dbReference>
<dbReference type="GO" id="GO:0006412">
    <property type="term" value="P:translation"/>
    <property type="evidence" value="ECO:0007669"/>
    <property type="project" value="UniProtKB-UniRule"/>
</dbReference>
<dbReference type="PANTHER" id="PTHR39080">
    <property type="entry name" value="50S RIBOSOMAL PROTEIN L28"/>
    <property type="match status" value="1"/>
</dbReference>
<dbReference type="GO" id="GO:1990904">
    <property type="term" value="C:ribonucleoprotein complex"/>
    <property type="evidence" value="ECO:0007669"/>
    <property type="project" value="UniProtKB-KW"/>
</dbReference>
<evidence type="ECO:0000256" key="2">
    <source>
        <dbReference type="ARBA" id="ARBA00022980"/>
    </source>
</evidence>
<accession>A0A934K1X5</accession>
<sequence length="62" mass="6991">MSQRCDVCGKGPMSGNNVSHSKRHTRRRFMPNLQSVHILRAGRLVKAKVCTRCVRTQAKAAR</sequence>
<dbReference type="GO" id="GO:0005840">
    <property type="term" value="C:ribosome"/>
    <property type="evidence" value="ECO:0007669"/>
    <property type="project" value="UniProtKB-KW"/>
</dbReference>
<proteinExistence type="inferred from homology"/>
<name>A0A2W5ZID0_9BACT</name>
<reference evidence="7 8" key="1">
    <citation type="journal article" date="2017" name="Nature">
        <title>Atmospheric trace gases support primary production in Antarctic desert surface soil.</title>
        <authorList>
            <person name="Ji M."/>
            <person name="Greening C."/>
            <person name="Vanwonterghem I."/>
            <person name="Carere C.R."/>
            <person name="Bay S.K."/>
            <person name="Steen J.A."/>
            <person name="Montgomery K."/>
            <person name="Lines T."/>
            <person name="Beardall J."/>
            <person name="van Dorst J."/>
            <person name="Snape I."/>
            <person name="Stott M.B."/>
            <person name="Hugenholtz P."/>
            <person name="Ferrari B.C."/>
        </authorList>
    </citation>
    <scope>NUCLEOTIDE SEQUENCE [LARGE SCALE GENOMIC DNA]</scope>
    <source>
        <strain evidence="7">RRmetagenome_bin12</strain>
    </source>
</reference>
<evidence type="ECO:0000313" key="6">
    <source>
        <dbReference type="EMBL" id="MBJ7595772.1"/>
    </source>
</evidence>
<reference evidence="7" key="2">
    <citation type="submission" date="2018-05" db="EMBL/GenBank/DDBJ databases">
        <authorList>
            <person name="Ferrari B."/>
        </authorList>
    </citation>
    <scope>NUCLEOTIDE SEQUENCE</scope>
    <source>
        <strain evidence="7">RRmetagenome_bin12</strain>
    </source>
</reference>
<dbReference type="Gene3D" id="2.30.170.40">
    <property type="entry name" value="Ribosomal protein L28/L24"/>
    <property type="match status" value="1"/>
</dbReference>
<dbReference type="HAMAP" id="MF_00373">
    <property type="entry name" value="Ribosomal_bL28"/>
    <property type="match status" value="1"/>
</dbReference>
<dbReference type="NCBIfam" id="TIGR00009">
    <property type="entry name" value="L28"/>
    <property type="match status" value="1"/>
</dbReference>
<keyword evidence="3 5" id="KW-0687">Ribonucleoprotein</keyword>
<dbReference type="InterPro" id="IPR034704">
    <property type="entry name" value="Ribosomal_bL28/bL31-like_sf"/>
</dbReference>
<dbReference type="EMBL" id="QHBU01000058">
    <property type="protein sequence ID" value="PZR82795.1"/>
    <property type="molecule type" value="Genomic_DNA"/>
</dbReference>
<evidence type="ECO:0000313" key="8">
    <source>
        <dbReference type="Proteomes" id="UP000248724"/>
    </source>
</evidence>
<dbReference type="InterPro" id="IPR026569">
    <property type="entry name" value="Ribosomal_bL28"/>
</dbReference>
<keyword evidence="2 5" id="KW-0689">Ribosomal protein</keyword>
<comment type="caution">
    <text evidence="7">The sequence shown here is derived from an EMBL/GenBank/DDBJ whole genome shotgun (WGS) entry which is preliminary data.</text>
</comment>